<feature type="transmembrane region" description="Helical" evidence="1">
    <location>
        <begin position="12"/>
        <end position="33"/>
    </location>
</feature>
<dbReference type="HOGENOM" id="CLU_091705_6_1_4"/>
<name>A0A076PNN5_COMTE</name>
<dbReference type="PROSITE" id="PS00409">
    <property type="entry name" value="PROKAR_NTER_METHYL"/>
    <property type="match status" value="1"/>
</dbReference>
<dbReference type="PANTHER" id="PTHR30093:SF47">
    <property type="entry name" value="TYPE IV PILUS NON-CORE MINOR PILIN PILE"/>
    <property type="match status" value="1"/>
</dbReference>
<evidence type="ECO:0000313" key="2">
    <source>
        <dbReference type="EMBL" id="AIJ45315.1"/>
    </source>
</evidence>
<dbReference type="RefSeq" id="WP_158407664.1">
    <property type="nucleotide sequence ID" value="NZ_CP006704.1"/>
</dbReference>
<gene>
    <name evidence="2" type="ORF">O987_05780</name>
</gene>
<dbReference type="Pfam" id="PF16732">
    <property type="entry name" value="ComP_DUS"/>
    <property type="match status" value="1"/>
</dbReference>
<dbReference type="Gene3D" id="3.30.700.10">
    <property type="entry name" value="Glycoprotein, Type 4 Pilin"/>
    <property type="match status" value="1"/>
</dbReference>
<keyword evidence="1" id="KW-1133">Transmembrane helix</keyword>
<dbReference type="PANTHER" id="PTHR30093">
    <property type="entry name" value="GENERAL SECRETION PATHWAY PROTEIN G"/>
    <property type="match status" value="1"/>
</dbReference>
<proteinExistence type="predicted"/>
<protein>
    <submittedName>
        <fullName evidence="2">Fimbrial protein</fullName>
    </submittedName>
</protein>
<evidence type="ECO:0000313" key="3">
    <source>
        <dbReference type="Proteomes" id="UP000028782"/>
    </source>
</evidence>
<sequence length="147" mass="15703">MNSMEKQKGFTLIELMITVAVIGILAAIAYPSYAEYTQRGFRNEAKAGLQQAALWMERAATANGVYPITGDSTQKTAMDKMLAQYGTSRYTFSFASSSTSAYVIQAAPQGGQAVDKCKTLTLNQAGVTGANSKVQGDTGYNADCWGK</sequence>
<dbReference type="GO" id="GO:0043683">
    <property type="term" value="P:type IV pilus assembly"/>
    <property type="evidence" value="ECO:0007669"/>
    <property type="project" value="InterPro"/>
</dbReference>
<dbReference type="KEGG" id="ctes:O987_05780"/>
<dbReference type="InterPro" id="IPR012902">
    <property type="entry name" value="N_methyl_site"/>
</dbReference>
<evidence type="ECO:0000256" key="1">
    <source>
        <dbReference type="SAM" id="Phobius"/>
    </source>
</evidence>
<dbReference type="InterPro" id="IPR045584">
    <property type="entry name" value="Pilin-like"/>
</dbReference>
<accession>A0A076PNN5</accession>
<dbReference type="EMBL" id="CP006704">
    <property type="protein sequence ID" value="AIJ45315.1"/>
    <property type="molecule type" value="Genomic_DNA"/>
</dbReference>
<keyword evidence="1" id="KW-0472">Membrane</keyword>
<dbReference type="Proteomes" id="UP000028782">
    <property type="component" value="Chromosome"/>
</dbReference>
<organism evidence="2 3">
    <name type="scientific">Comamonas testosteroni TK102</name>
    <dbReference type="NCBI Taxonomy" id="1392005"/>
    <lineage>
        <taxon>Bacteria</taxon>
        <taxon>Pseudomonadati</taxon>
        <taxon>Pseudomonadota</taxon>
        <taxon>Betaproteobacteria</taxon>
        <taxon>Burkholderiales</taxon>
        <taxon>Comamonadaceae</taxon>
        <taxon>Comamonas</taxon>
    </lineage>
</organism>
<keyword evidence="1" id="KW-0812">Transmembrane</keyword>
<dbReference type="SUPFAM" id="SSF54523">
    <property type="entry name" value="Pili subunits"/>
    <property type="match status" value="1"/>
</dbReference>
<reference evidence="2 3" key="1">
    <citation type="journal article" date="2014" name="Genome Announc.">
        <title>Complete Genome Sequence of Polychlorinated Biphenyl Degrader Comamonas testosteroni TK102 (NBRC 109938).</title>
        <authorList>
            <person name="Fukuda K."/>
            <person name="Hosoyama A."/>
            <person name="Tsuchikane K."/>
            <person name="Ohji S."/>
            <person name="Yamazoe A."/>
            <person name="Fujita N."/>
            <person name="Shintani M."/>
            <person name="Kimbara K."/>
        </authorList>
    </citation>
    <scope>NUCLEOTIDE SEQUENCE [LARGE SCALE GENOMIC DNA]</scope>
    <source>
        <strain evidence="2">TK102</strain>
    </source>
</reference>
<dbReference type="AlphaFoldDB" id="A0A076PNN5"/>
<dbReference type="NCBIfam" id="TIGR02532">
    <property type="entry name" value="IV_pilin_GFxxxE"/>
    <property type="match status" value="1"/>
</dbReference>
<dbReference type="Pfam" id="PF07963">
    <property type="entry name" value="N_methyl"/>
    <property type="match status" value="1"/>
</dbReference>
<dbReference type="InterPro" id="IPR031982">
    <property type="entry name" value="PilE-like"/>
</dbReference>